<dbReference type="Gene3D" id="3.10.120.10">
    <property type="entry name" value="Cytochrome b5-like heme/steroid binding domain"/>
    <property type="match status" value="1"/>
</dbReference>
<evidence type="ECO:0000313" key="13">
    <source>
        <dbReference type="Proteomes" id="UP000799757"/>
    </source>
</evidence>
<dbReference type="SUPFAM" id="SSF52343">
    <property type="entry name" value="Ferredoxin reductase-like, C-terminal NADP-linked domain"/>
    <property type="match status" value="1"/>
</dbReference>
<feature type="compositionally biased region" description="Basic and acidic residues" evidence="10">
    <location>
        <begin position="1360"/>
        <end position="1375"/>
    </location>
</feature>
<feature type="region of interest" description="Disordered" evidence="10">
    <location>
        <begin position="1352"/>
        <end position="1395"/>
    </location>
</feature>
<dbReference type="GO" id="GO:0016702">
    <property type="term" value="F:oxidoreductase activity, acting on single donors with incorporation of molecular oxygen, incorporation of two atoms of oxygen"/>
    <property type="evidence" value="ECO:0007669"/>
    <property type="project" value="UniProtKB-ARBA"/>
</dbReference>
<dbReference type="InterPro" id="IPR018506">
    <property type="entry name" value="Cyt_B5_heme-BS"/>
</dbReference>
<name>A0A6A6XRB6_9PLEO</name>
<dbReference type="PROSITE" id="PS50255">
    <property type="entry name" value="CYTOCHROME_B5_2"/>
    <property type="match status" value="1"/>
</dbReference>
<dbReference type="PRINTS" id="PR00363">
    <property type="entry name" value="CYTOCHROMEB5"/>
</dbReference>
<dbReference type="InterPro" id="IPR037217">
    <property type="entry name" value="Trp/Indoleamine_2_3_dOase-like"/>
</dbReference>
<dbReference type="InterPro" id="IPR039261">
    <property type="entry name" value="FNR_nucleotide-bd"/>
</dbReference>
<dbReference type="PROSITE" id="PS00191">
    <property type="entry name" value="CYTOCHROME_B5_1"/>
    <property type="match status" value="1"/>
</dbReference>
<dbReference type="GO" id="GO:0019441">
    <property type="term" value="P:L-tryptophan catabolic process to kynurenine"/>
    <property type="evidence" value="ECO:0007669"/>
    <property type="project" value="InterPro"/>
</dbReference>
<keyword evidence="6" id="KW-0274">FAD</keyword>
<dbReference type="FunFam" id="3.10.120.10:FF:000007">
    <property type="entry name" value="Sulfite oxidase, mitochondrial"/>
    <property type="match status" value="1"/>
</dbReference>
<sequence>MSVRTCPVSRQHGSVSGGHCPAGRVGPRGCAFAAFQPNLGAPTIYSEDSDDTGVLYEKERKALNEMLIPEAPARDVTNGLKNADNLNPTDDDLLAAALGAPGRRVLMRAEEIGPRTGWKDGYLSSSYGFLPPDPSDSPVALRASPGRIWSDLCERMPGVVARGNVRTSILALPMVTADLIPDRALWAATVCLGILASVYRYEENNDGNEGVSVVAPHGAFRNISGEADDEEEETKGIPRNIAIPLRQICTRMGRVLPHLTQFDVSIYNYKLRDPTSIQPYVARTENMDLRWPVFNDRAEAMFLLCMAEVHGCFQSGVELVTRCQEAVMNQDNEALLQEMVQLKSIIDQLPFVFHKISVNPNAGEQFANPVEWGQRYAKFSAPLSKRVPALSGLALPLFLLMDAFIGRKKYTSFLGIEAVHLRRWLPLNIRAFIAAIENHYRIPEFVKASGDPRLEGVLEGLIESYAGERGFMGTHRYKVYGFVEVVAKTGRTETNGNAGAGESDGRPWEEVHRTLSDSMRERLDPYRGEVKVQPHQMRGSFEECRFQARILDRQTIDADPDRSTGMVTFGLHNTGITFQPGDRLAVMPINPSYETAKVVAALGLENMMDSIVPVEQGSVWARFSKHLEMISKVPSAGLTVKNVLKRGHLAPLTKDLVITVHQMLRASSQTTLKILASDEWPVKGSVGDLLQTAIAEVPQEIWEQAFDLYNLAWLPKLIGLEVPRTYSISNSSPELLPSMIDLTVSRTESARDPAFRSIQPSLPLYGVSSGFLNPPPHLMDFPCGATDDDEVLIGVSRPIQFQLPPSASVPVAMFAGGSGIAPFRGFWQARSRTGIGRNILFLGVQSRDKFLHQEELRGLVQEGSLELHTAFSRDRNGLVYDPALRDLVEQDMDPRYIDTTIIEQGLLVSELVMSKSQGGLGGYLYICGSVTVYETVMSGLRKAIYMHQASTQSTADSLLATAFAERRFMLDIFMTPRAIPNNTPTYPMSKLAAHTGHRKGSRMWIGVHGGVYDVTDFLPMHPGGTLIVAASAGLDATKTFDDLAHSSNPEVSSLLSKYRIGHLVSKPDFRCTEISYLYDMWYQYLRNTVESLTTLSFEANNILEDSKVWFSSSGLFNIGGVRKFYQFQSRLMQNGFSTLFGAKLQEIYLKLSYSLANALAPNVRLPDIIGTITRAQSSPDTTRAMKEVSEIGQFVCNNSKSARFHENGILRYAQTVTELDMKFLEQIRDEAGLGMDAFDLIASMDEPTSSKQVKLASYLLSVMERIAAHLEAYYASLAQESIYRPEIENNPARTRWNNVRRKIKDGSFFVLARPPNMSSSDGMSTGLRARQNGVEVDFAQIFASAQQTLQLNTRSLPSHQDYEPRTPRRLADAHTARAAQTLQAPSSFESQQQGNALRRMSTFITDNMTTIRRLSRLPAEYDFTQLMATYGKHPQAQDGNSKPASTTSSSSSHGLRVRAPPNTSPMLAPPPLRTRTQKMLPTQTQTPNATSLDQHLHHRHHQPLPRAKDISSPSSVPSLPRTASPSAAMNAAMAHLHRRQPPRSVTPLPASPRASLALSAAGSISSRSAGTRRNLSGDAGLVLPHGHPPTASLPALPTGLKALKLGASSTAEERMFQQLQERASQV</sequence>
<feature type="region of interest" description="Disordered" evidence="10">
    <location>
        <begin position="1433"/>
        <end position="1593"/>
    </location>
</feature>
<keyword evidence="13" id="KW-1185">Reference proteome</keyword>
<evidence type="ECO:0000256" key="8">
    <source>
        <dbReference type="ARBA" id="ARBA00023004"/>
    </source>
</evidence>
<dbReference type="GO" id="GO:0005829">
    <property type="term" value="C:cytosol"/>
    <property type="evidence" value="ECO:0007669"/>
    <property type="project" value="TreeGrafter"/>
</dbReference>
<dbReference type="InterPro" id="IPR000898">
    <property type="entry name" value="Indolamine_dOase"/>
</dbReference>
<comment type="cofactor">
    <cofactor evidence="1">
        <name>FAD</name>
        <dbReference type="ChEBI" id="CHEBI:57692"/>
    </cofactor>
</comment>
<dbReference type="InterPro" id="IPR001199">
    <property type="entry name" value="Cyt_B5-like_heme/steroid-bd"/>
</dbReference>
<dbReference type="InterPro" id="IPR017938">
    <property type="entry name" value="Riboflavin_synthase-like_b-brl"/>
</dbReference>
<accession>A0A6A6XRB6</accession>
<feature type="compositionally biased region" description="Polar residues" evidence="10">
    <location>
        <begin position="1378"/>
        <end position="1395"/>
    </location>
</feature>
<dbReference type="InterPro" id="IPR036400">
    <property type="entry name" value="Cyt_B5-like_heme/steroid_sf"/>
</dbReference>
<dbReference type="Gene3D" id="2.40.30.10">
    <property type="entry name" value="Translation factors"/>
    <property type="match status" value="1"/>
</dbReference>
<dbReference type="GO" id="GO:0046872">
    <property type="term" value="F:metal ion binding"/>
    <property type="evidence" value="ECO:0007669"/>
    <property type="project" value="UniProtKB-KW"/>
</dbReference>
<evidence type="ECO:0000256" key="1">
    <source>
        <dbReference type="ARBA" id="ARBA00001974"/>
    </source>
</evidence>
<keyword evidence="8" id="KW-0408">Iron</keyword>
<feature type="compositionally biased region" description="Low complexity" evidence="10">
    <location>
        <begin position="1523"/>
        <end position="1534"/>
    </location>
</feature>
<dbReference type="InterPro" id="IPR003097">
    <property type="entry name" value="CysJ-like_FAD-binding"/>
</dbReference>
<organism evidence="12 13">
    <name type="scientific">Melanomma pulvis-pyrius CBS 109.77</name>
    <dbReference type="NCBI Taxonomy" id="1314802"/>
    <lineage>
        <taxon>Eukaryota</taxon>
        <taxon>Fungi</taxon>
        <taxon>Dikarya</taxon>
        <taxon>Ascomycota</taxon>
        <taxon>Pezizomycotina</taxon>
        <taxon>Dothideomycetes</taxon>
        <taxon>Pleosporomycetidae</taxon>
        <taxon>Pleosporales</taxon>
        <taxon>Melanommataceae</taxon>
        <taxon>Melanomma</taxon>
    </lineage>
</organism>
<proteinExistence type="inferred from homology"/>
<dbReference type="Gene3D" id="3.40.50.80">
    <property type="entry name" value="Nucleotide-binding domain of ferredoxin-NADP reductase (FNR) module"/>
    <property type="match status" value="1"/>
</dbReference>
<protein>
    <recommendedName>
        <fullName evidence="9">NADPH--hemoprotein reductase</fullName>
        <ecNumber evidence="9">1.6.2.4</ecNumber>
    </recommendedName>
</protein>
<dbReference type="PRINTS" id="PR00371">
    <property type="entry name" value="FPNCR"/>
</dbReference>
<dbReference type="GO" id="GO:0003958">
    <property type="term" value="F:NADPH-hemoprotein reductase activity"/>
    <property type="evidence" value="ECO:0007669"/>
    <property type="project" value="UniProtKB-EC"/>
</dbReference>
<dbReference type="SUPFAM" id="SSF140959">
    <property type="entry name" value="Indolic compounds 2,3-dioxygenase-like"/>
    <property type="match status" value="1"/>
</dbReference>
<dbReference type="Pfam" id="PF00175">
    <property type="entry name" value="NAD_binding_1"/>
    <property type="match status" value="1"/>
</dbReference>
<dbReference type="Pfam" id="PF01231">
    <property type="entry name" value="IDO"/>
    <property type="match status" value="1"/>
</dbReference>
<evidence type="ECO:0000256" key="4">
    <source>
        <dbReference type="ARBA" id="ARBA00022630"/>
    </source>
</evidence>
<dbReference type="Gene3D" id="1.20.58.480">
    <property type="match status" value="1"/>
</dbReference>
<dbReference type="EMBL" id="MU001778">
    <property type="protein sequence ID" value="KAF2798723.1"/>
    <property type="molecule type" value="Genomic_DNA"/>
</dbReference>
<dbReference type="Proteomes" id="UP000799757">
    <property type="component" value="Unassembled WGS sequence"/>
</dbReference>
<evidence type="ECO:0000259" key="11">
    <source>
        <dbReference type="PROSITE" id="PS50255"/>
    </source>
</evidence>
<dbReference type="SUPFAM" id="SSF55856">
    <property type="entry name" value="Cytochrome b5-like heme/steroid binding domain"/>
    <property type="match status" value="1"/>
</dbReference>
<dbReference type="Pfam" id="PF00667">
    <property type="entry name" value="FAD_binding_1"/>
    <property type="match status" value="1"/>
</dbReference>
<dbReference type="PANTHER" id="PTHR19384:SF17">
    <property type="entry name" value="NADPH--CYTOCHROME P450 REDUCTASE"/>
    <property type="match status" value="1"/>
</dbReference>
<dbReference type="Gene3D" id="1.20.990.10">
    <property type="entry name" value="NADPH-cytochrome p450 Reductase, Chain A, domain 3"/>
    <property type="match status" value="1"/>
</dbReference>
<evidence type="ECO:0000313" key="12">
    <source>
        <dbReference type="EMBL" id="KAF2798723.1"/>
    </source>
</evidence>
<evidence type="ECO:0000256" key="3">
    <source>
        <dbReference type="ARBA" id="ARBA00022617"/>
    </source>
</evidence>
<dbReference type="EC" id="1.6.2.4" evidence="9"/>
<evidence type="ECO:0000256" key="10">
    <source>
        <dbReference type="SAM" id="MobiDB-lite"/>
    </source>
</evidence>
<feature type="compositionally biased region" description="Polar residues" evidence="10">
    <location>
        <begin position="1477"/>
        <end position="1493"/>
    </location>
</feature>
<dbReference type="OrthoDB" id="260519at2759"/>
<dbReference type="Pfam" id="PF00173">
    <property type="entry name" value="Cyt-b5"/>
    <property type="match status" value="1"/>
</dbReference>
<dbReference type="GO" id="GO:0020037">
    <property type="term" value="F:heme binding"/>
    <property type="evidence" value="ECO:0007669"/>
    <property type="project" value="InterPro"/>
</dbReference>
<dbReference type="SMART" id="SM01117">
    <property type="entry name" value="Cyt-b5"/>
    <property type="match status" value="1"/>
</dbReference>
<evidence type="ECO:0000256" key="9">
    <source>
        <dbReference type="ARBA" id="ARBA00023797"/>
    </source>
</evidence>
<dbReference type="SUPFAM" id="SSF63380">
    <property type="entry name" value="Riboflavin synthase domain-like"/>
    <property type="match status" value="1"/>
</dbReference>
<evidence type="ECO:0000256" key="7">
    <source>
        <dbReference type="ARBA" id="ARBA00023002"/>
    </source>
</evidence>
<keyword evidence="4" id="KW-0285">Flavoprotein</keyword>
<keyword evidence="3" id="KW-0349">Heme</keyword>
<comment type="similarity">
    <text evidence="2">Belongs to the indoleamine 2,3-dioxygenase family.</text>
</comment>
<dbReference type="PANTHER" id="PTHR19384">
    <property type="entry name" value="NITRIC OXIDE SYNTHASE-RELATED"/>
    <property type="match status" value="1"/>
</dbReference>
<dbReference type="InterPro" id="IPR001433">
    <property type="entry name" value="OxRdtase_FAD/NAD-bd"/>
</dbReference>
<keyword evidence="5" id="KW-0479">Metal-binding</keyword>
<dbReference type="FunFam" id="1.20.58.480:FF:000018">
    <property type="entry name" value="Uncharacterized protein"/>
    <property type="match status" value="1"/>
</dbReference>
<feature type="domain" description="Cytochrome b5 heme-binding" evidence="11">
    <location>
        <begin position="983"/>
        <end position="1064"/>
    </location>
</feature>
<evidence type="ECO:0000256" key="2">
    <source>
        <dbReference type="ARBA" id="ARBA00007119"/>
    </source>
</evidence>
<evidence type="ECO:0000256" key="5">
    <source>
        <dbReference type="ARBA" id="ARBA00022723"/>
    </source>
</evidence>
<evidence type="ECO:0000256" key="6">
    <source>
        <dbReference type="ARBA" id="ARBA00022827"/>
    </source>
</evidence>
<dbReference type="InterPro" id="IPR001709">
    <property type="entry name" value="Flavoprot_Pyr_Nucl_cyt_Rdtase"/>
</dbReference>
<dbReference type="GO" id="GO:0050660">
    <property type="term" value="F:flavin adenine dinucleotide binding"/>
    <property type="evidence" value="ECO:0007669"/>
    <property type="project" value="TreeGrafter"/>
</dbReference>
<dbReference type="InterPro" id="IPR023173">
    <property type="entry name" value="NADPH_Cyt_P450_Rdtase_alpha"/>
</dbReference>
<keyword evidence="7" id="KW-0560">Oxidoreductase</keyword>
<feature type="compositionally biased region" description="Low complexity" evidence="10">
    <location>
        <begin position="1547"/>
        <end position="1569"/>
    </location>
</feature>
<dbReference type="GO" id="GO:0010181">
    <property type="term" value="F:FMN binding"/>
    <property type="evidence" value="ECO:0007669"/>
    <property type="project" value="TreeGrafter"/>
</dbReference>
<gene>
    <name evidence="12" type="ORF">K505DRAFT_96208</name>
</gene>
<reference evidence="12" key="1">
    <citation type="journal article" date="2020" name="Stud. Mycol.">
        <title>101 Dothideomycetes genomes: a test case for predicting lifestyles and emergence of pathogens.</title>
        <authorList>
            <person name="Haridas S."/>
            <person name="Albert R."/>
            <person name="Binder M."/>
            <person name="Bloem J."/>
            <person name="Labutti K."/>
            <person name="Salamov A."/>
            <person name="Andreopoulos B."/>
            <person name="Baker S."/>
            <person name="Barry K."/>
            <person name="Bills G."/>
            <person name="Bluhm B."/>
            <person name="Cannon C."/>
            <person name="Castanera R."/>
            <person name="Culley D."/>
            <person name="Daum C."/>
            <person name="Ezra D."/>
            <person name="Gonzalez J."/>
            <person name="Henrissat B."/>
            <person name="Kuo A."/>
            <person name="Liang C."/>
            <person name="Lipzen A."/>
            <person name="Lutzoni F."/>
            <person name="Magnuson J."/>
            <person name="Mondo S."/>
            <person name="Nolan M."/>
            <person name="Ohm R."/>
            <person name="Pangilinan J."/>
            <person name="Park H.-J."/>
            <person name="Ramirez L."/>
            <person name="Alfaro M."/>
            <person name="Sun H."/>
            <person name="Tritt A."/>
            <person name="Yoshinaga Y."/>
            <person name="Zwiers L.-H."/>
            <person name="Turgeon B."/>
            <person name="Goodwin S."/>
            <person name="Spatafora J."/>
            <person name="Crous P."/>
            <person name="Grigoriev I."/>
        </authorList>
    </citation>
    <scope>NUCLEOTIDE SEQUENCE</scope>
    <source>
        <strain evidence="12">CBS 109.77</strain>
    </source>
</reference>